<comment type="pathway">
    <text evidence="2 8">Bacterial outer membrane biogenesis; LPS core biosynthesis.</text>
</comment>
<keyword evidence="8" id="KW-0448">Lipopolysaccharide biosynthesis</keyword>
<comment type="subcellular location">
    <subcellularLocation>
        <location evidence="8">Cell membrane</location>
    </subcellularLocation>
</comment>
<dbReference type="Gene3D" id="3.40.50.11720">
    <property type="entry name" value="3-Deoxy-D-manno-octulosonic-acid transferase, N-terminal domain"/>
    <property type="match status" value="1"/>
</dbReference>
<keyword evidence="8" id="KW-0472">Membrane</keyword>
<reference evidence="10 11" key="1">
    <citation type="submission" date="2018-06" db="EMBL/GenBank/DDBJ databases">
        <title>Genomic Encyclopedia of Type Strains, Phase III (KMG-III): the genomes of soil and plant-associated and newly described type strains.</title>
        <authorList>
            <person name="Whitman W."/>
        </authorList>
    </citation>
    <scope>NUCLEOTIDE SEQUENCE [LARGE SCALE GENOMIC DNA]</scope>
    <source>
        <strain evidence="10 11">CECT 9025</strain>
    </source>
</reference>
<dbReference type="GO" id="GO:0005886">
    <property type="term" value="C:plasma membrane"/>
    <property type="evidence" value="ECO:0007669"/>
    <property type="project" value="UniProtKB-SubCell"/>
</dbReference>
<evidence type="ECO:0000256" key="8">
    <source>
        <dbReference type="RuleBase" id="RU365103"/>
    </source>
</evidence>
<dbReference type="Gene3D" id="3.40.50.2000">
    <property type="entry name" value="Glycogen Phosphorylase B"/>
    <property type="match status" value="1"/>
</dbReference>
<dbReference type="Proteomes" id="UP000248311">
    <property type="component" value="Unassembled WGS sequence"/>
</dbReference>
<evidence type="ECO:0000256" key="2">
    <source>
        <dbReference type="ARBA" id="ARBA00004713"/>
    </source>
</evidence>
<organism evidence="10 11">
    <name type="scientific">Pseudoroseicyclus aestuarii</name>
    <dbReference type="NCBI Taxonomy" id="1795041"/>
    <lineage>
        <taxon>Bacteria</taxon>
        <taxon>Pseudomonadati</taxon>
        <taxon>Pseudomonadota</taxon>
        <taxon>Alphaproteobacteria</taxon>
        <taxon>Rhodobacterales</taxon>
        <taxon>Paracoccaceae</taxon>
        <taxon>Pseudoroseicyclus</taxon>
    </lineage>
</organism>
<feature type="domain" description="3-deoxy-D-manno-octulosonic-acid transferase N-terminal" evidence="9">
    <location>
        <begin position="8"/>
        <end position="165"/>
    </location>
</feature>
<proteinExistence type="inferred from homology"/>
<evidence type="ECO:0000256" key="3">
    <source>
        <dbReference type="ARBA" id="ARBA00012621"/>
    </source>
</evidence>
<dbReference type="InterPro" id="IPR007507">
    <property type="entry name" value="Glycos_transf_N"/>
</dbReference>
<protein>
    <recommendedName>
        <fullName evidence="4 8">3-deoxy-D-manno-octulosonic acid transferase</fullName>
        <shortName evidence="8">Kdo transferase</shortName>
        <ecNumber evidence="3 8">2.4.99.12</ecNumber>
    </recommendedName>
    <alternativeName>
        <fullName evidence="6 8">Lipid IV(A) 3-deoxy-D-manno-octulosonic acid transferase</fullName>
    </alternativeName>
</protein>
<dbReference type="RefSeq" id="WP_181418581.1">
    <property type="nucleotide sequence ID" value="NZ_QJTE01000002.1"/>
</dbReference>
<dbReference type="PANTHER" id="PTHR42755">
    <property type="entry name" value="3-DEOXY-MANNO-OCTULOSONATE CYTIDYLYLTRANSFERASE"/>
    <property type="match status" value="1"/>
</dbReference>
<accession>A0A318SSG5</accession>
<evidence type="ECO:0000256" key="5">
    <source>
        <dbReference type="ARBA" id="ARBA00022679"/>
    </source>
</evidence>
<sequence length="381" mass="40159">MPPAPQGRVWIHCPDPRRLGVVAALDRALAGAAETGPDAPRLLVTTPPEAPHMALPERIDRTAPPGEARGSVQAFLAQWQPDLLVWLTGNLRGVLLAEAVRQGLPCILAEAATSALSLEARGWRPGARKSALSSFGRALAVDGTAAARLRRAGIPAQAVEVTGPLDDGPAALPCREDDRLEMSRMVGNRPCWLVSGANLRELDLVLAAHRQACKRAHRLLLILAPAKASDTAAFDTRLRASGLQTASREAGEEIGETTEVYLADGPEELGLWYRLAPVTLIGGTLGRGPEAPMRDPLEAAALGSAIIAGTHAGAHETGFRRLDAAGALRWVRTPSDLGYAVESLLAPDRAATLARAGWEASTAGAEATQRLATLIEETLAR</sequence>
<comment type="similarity">
    <text evidence="8">Belongs to the glycosyltransferase group 1 family.</text>
</comment>
<evidence type="ECO:0000313" key="10">
    <source>
        <dbReference type="EMBL" id="PYE84643.1"/>
    </source>
</evidence>
<dbReference type="Pfam" id="PF04413">
    <property type="entry name" value="Glycos_transf_N"/>
    <property type="match status" value="1"/>
</dbReference>
<dbReference type="GO" id="GO:0009244">
    <property type="term" value="P:lipopolysaccharide core region biosynthetic process"/>
    <property type="evidence" value="ECO:0007669"/>
    <property type="project" value="UniProtKB-UniRule"/>
</dbReference>
<evidence type="ECO:0000313" key="11">
    <source>
        <dbReference type="Proteomes" id="UP000248311"/>
    </source>
</evidence>
<comment type="caution">
    <text evidence="10">The sequence shown here is derived from an EMBL/GenBank/DDBJ whole genome shotgun (WGS) entry which is preliminary data.</text>
</comment>
<keyword evidence="11" id="KW-1185">Reference proteome</keyword>
<evidence type="ECO:0000256" key="1">
    <source>
        <dbReference type="ARBA" id="ARBA00003394"/>
    </source>
</evidence>
<dbReference type="EC" id="2.4.99.12" evidence="3 8"/>
<dbReference type="EMBL" id="QJTE01000002">
    <property type="protein sequence ID" value="PYE84643.1"/>
    <property type="molecule type" value="Genomic_DNA"/>
</dbReference>
<dbReference type="InterPro" id="IPR039901">
    <property type="entry name" value="Kdotransferase"/>
</dbReference>
<evidence type="ECO:0000256" key="4">
    <source>
        <dbReference type="ARBA" id="ARBA00019077"/>
    </source>
</evidence>
<dbReference type="InterPro" id="IPR038107">
    <property type="entry name" value="Glycos_transf_N_sf"/>
</dbReference>
<dbReference type="UniPathway" id="UPA00958"/>
<evidence type="ECO:0000256" key="7">
    <source>
        <dbReference type="ARBA" id="ARBA00049183"/>
    </source>
</evidence>
<keyword evidence="5 8" id="KW-0808">Transferase</keyword>
<evidence type="ECO:0000256" key="6">
    <source>
        <dbReference type="ARBA" id="ARBA00031445"/>
    </source>
</evidence>
<dbReference type="SUPFAM" id="SSF53756">
    <property type="entry name" value="UDP-Glycosyltransferase/glycogen phosphorylase"/>
    <property type="match status" value="1"/>
</dbReference>
<gene>
    <name evidence="10" type="ORF">DFP88_102446</name>
</gene>
<keyword evidence="8" id="KW-1003">Cell membrane</keyword>
<dbReference type="GO" id="GO:0009245">
    <property type="term" value="P:lipid A biosynthetic process"/>
    <property type="evidence" value="ECO:0007669"/>
    <property type="project" value="TreeGrafter"/>
</dbReference>
<comment type="function">
    <text evidence="1 8">Involved in lipopolysaccharide (LPS) biosynthesis. Catalyzes the transfer of 3-deoxy-D-manno-octulosonate (Kdo) residue(s) from CMP-Kdo to lipid IV(A), the tetraacyldisaccharide-1,4'-bisphosphate precursor of lipid A.</text>
</comment>
<comment type="catalytic activity">
    <reaction evidence="7 8">
        <text>lipid IVA (E. coli) + CMP-3-deoxy-beta-D-manno-octulosonate = alpha-Kdo-(2-&gt;6)-lipid IVA (E. coli) + CMP + H(+)</text>
        <dbReference type="Rhea" id="RHEA:28066"/>
        <dbReference type="ChEBI" id="CHEBI:15378"/>
        <dbReference type="ChEBI" id="CHEBI:58603"/>
        <dbReference type="ChEBI" id="CHEBI:60364"/>
        <dbReference type="ChEBI" id="CHEBI:60377"/>
        <dbReference type="ChEBI" id="CHEBI:85987"/>
        <dbReference type="EC" id="2.4.99.12"/>
    </reaction>
</comment>
<name>A0A318SSG5_9RHOB</name>
<dbReference type="GO" id="GO:0043842">
    <property type="term" value="F:Kdo transferase activity"/>
    <property type="evidence" value="ECO:0007669"/>
    <property type="project" value="UniProtKB-EC"/>
</dbReference>
<dbReference type="AlphaFoldDB" id="A0A318SSG5"/>
<dbReference type="PANTHER" id="PTHR42755:SF1">
    <property type="entry name" value="3-DEOXY-D-MANNO-OCTULOSONIC ACID TRANSFERASE, MITOCHONDRIAL-RELATED"/>
    <property type="match status" value="1"/>
</dbReference>
<evidence type="ECO:0000259" key="9">
    <source>
        <dbReference type="Pfam" id="PF04413"/>
    </source>
</evidence>